<feature type="region of interest" description="Disordered" evidence="1">
    <location>
        <begin position="248"/>
        <end position="336"/>
    </location>
</feature>
<evidence type="ECO:0000313" key="2">
    <source>
        <dbReference type="EMBL" id="EJK69383.1"/>
    </source>
</evidence>
<reference evidence="2 3" key="1">
    <citation type="journal article" date="2012" name="Genome Biol.">
        <title>Genome and low-iron response of an oceanic diatom adapted to chronic iron limitation.</title>
        <authorList>
            <person name="Lommer M."/>
            <person name="Specht M."/>
            <person name="Roy A.S."/>
            <person name="Kraemer L."/>
            <person name="Andreson R."/>
            <person name="Gutowska M.A."/>
            <person name="Wolf J."/>
            <person name="Bergner S.V."/>
            <person name="Schilhabel M.B."/>
            <person name="Klostermeier U.C."/>
            <person name="Beiko R.G."/>
            <person name="Rosenstiel P."/>
            <person name="Hippler M."/>
            <person name="Laroche J."/>
        </authorList>
    </citation>
    <scope>NUCLEOTIDE SEQUENCE [LARGE SCALE GENOMIC DNA]</scope>
    <source>
        <strain evidence="2 3">CCMP1005</strain>
    </source>
</reference>
<comment type="caution">
    <text evidence="2">The sequence shown here is derived from an EMBL/GenBank/DDBJ whole genome shotgun (WGS) entry which is preliminary data.</text>
</comment>
<feature type="compositionally biased region" description="Basic and acidic residues" evidence="1">
    <location>
        <begin position="359"/>
        <end position="381"/>
    </location>
</feature>
<evidence type="ECO:0000313" key="3">
    <source>
        <dbReference type="Proteomes" id="UP000266841"/>
    </source>
</evidence>
<protein>
    <submittedName>
        <fullName evidence="2">Uncharacterized protein</fullName>
    </submittedName>
</protein>
<feature type="region of interest" description="Disordered" evidence="1">
    <location>
        <begin position="351"/>
        <end position="513"/>
    </location>
</feature>
<proteinExistence type="predicted"/>
<feature type="compositionally biased region" description="Basic residues" evidence="1">
    <location>
        <begin position="465"/>
        <end position="475"/>
    </location>
</feature>
<accession>K0SSR3</accession>
<dbReference type="Proteomes" id="UP000266841">
    <property type="component" value="Unassembled WGS sequence"/>
</dbReference>
<feature type="compositionally biased region" description="Low complexity" evidence="1">
    <location>
        <begin position="477"/>
        <end position="493"/>
    </location>
</feature>
<feature type="compositionally biased region" description="Polar residues" evidence="1">
    <location>
        <begin position="288"/>
        <end position="304"/>
    </location>
</feature>
<gene>
    <name evidence="2" type="ORF">THAOC_09368</name>
</gene>
<sequence length="513" mass="56752">MSSLSKVGGSMTDRDLMSKLRTTRNVLPSMKKCSEVRRHREEKELLRFRSSGTRHQRLLVTFDSLPYVHRLNACMAGRVGSQDDVPGAETQLRTCLSDIEGSQWEKMAVLATKAAETAALTEIDDDGGDGGREGRESREIRVGGAETQLQRAVNLACESQWERQAVKASLEAEIQDLERRKHKQAASLLESQETTKSSDFVAKGTETQLLDATRRIADPLWELHAERASLEAEVSTLQAKKTILTEIATQEDEGEHDNQDNNHSSSSTGEASDIAQDNDDGDSACDLASNTTESEVLLTQTDRQASAPAVRNFETQDKDEGWITKQTPCTSPAKPLTQCHRSAQVDLDSLLASSPDADGDGRCGGDVDKERSPQSDDDQKRKVSMSPTKSASSEDIDEPSRKSSLKRIRITLSGPVSERGNHSSKGSKGYQRATAQQQRSDGWLNRRTELDRMRKAIGQREQAKLTRRRKPRAHHPSTTFDSPSTSATAASRTKIPGKKKMKQKNLADMFRKF</sequence>
<keyword evidence="3" id="KW-1185">Reference proteome</keyword>
<name>K0SSR3_THAOC</name>
<feature type="compositionally biased region" description="Basic and acidic residues" evidence="1">
    <location>
        <begin position="444"/>
        <end position="454"/>
    </location>
</feature>
<dbReference type="AlphaFoldDB" id="K0SSR3"/>
<organism evidence="2 3">
    <name type="scientific">Thalassiosira oceanica</name>
    <name type="common">Marine diatom</name>
    <dbReference type="NCBI Taxonomy" id="159749"/>
    <lineage>
        <taxon>Eukaryota</taxon>
        <taxon>Sar</taxon>
        <taxon>Stramenopiles</taxon>
        <taxon>Ochrophyta</taxon>
        <taxon>Bacillariophyta</taxon>
        <taxon>Coscinodiscophyceae</taxon>
        <taxon>Thalassiosirophycidae</taxon>
        <taxon>Thalassiosirales</taxon>
        <taxon>Thalassiosiraceae</taxon>
        <taxon>Thalassiosira</taxon>
    </lineage>
</organism>
<dbReference type="EMBL" id="AGNL01010149">
    <property type="protein sequence ID" value="EJK69383.1"/>
    <property type="molecule type" value="Genomic_DNA"/>
</dbReference>
<evidence type="ECO:0000256" key="1">
    <source>
        <dbReference type="SAM" id="MobiDB-lite"/>
    </source>
</evidence>